<keyword evidence="4" id="KW-1185">Reference proteome</keyword>
<feature type="chain" id="PRO_5029547055" evidence="1">
    <location>
        <begin position="22"/>
        <end position="224"/>
    </location>
</feature>
<dbReference type="Proteomes" id="UP000441336">
    <property type="component" value="Unassembled WGS sequence"/>
</dbReference>
<dbReference type="EMBL" id="WQKZ01000001">
    <property type="protein sequence ID" value="MVN75537.1"/>
    <property type="molecule type" value="Genomic_DNA"/>
</dbReference>
<keyword evidence="1" id="KW-0732">Signal</keyword>
<dbReference type="AlphaFoldDB" id="A0A7K1TAV6"/>
<protein>
    <submittedName>
        <fullName evidence="3">Outer membrane beta-barrel protein</fullName>
    </submittedName>
</protein>
<name>A0A7K1TAV6_9BACT</name>
<dbReference type="InterPro" id="IPR025665">
    <property type="entry name" value="Beta-barrel_OMP_2"/>
</dbReference>
<evidence type="ECO:0000313" key="4">
    <source>
        <dbReference type="Proteomes" id="UP000441336"/>
    </source>
</evidence>
<dbReference type="InterPro" id="IPR011250">
    <property type="entry name" value="OMP/PagP_B-barrel"/>
</dbReference>
<evidence type="ECO:0000313" key="3">
    <source>
        <dbReference type="EMBL" id="MVN75537.1"/>
    </source>
</evidence>
<evidence type="ECO:0000259" key="2">
    <source>
        <dbReference type="Pfam" id="PF13568"/>
    </source>
</evidence>
<sequence>MKVYLLLLTGLCSGWPQLVLAQQPAAVGALPPPADSSLLPSQLGPSPRVVKFGLRLGLNYANTNFNQGVPRPVVPVETTWQPGFAAGFLVQLSLNKHLAVQQEYLFSQLSGEIASGGPHYTFRYLSLPLLLKYQVVPRLTLVAGPQFDLLIQAQQSQNGQTTDITHETEERGLGATAGLEVQLWRHLSLGARYLQGLNHMGIGQRPAAQELKLQAVQLAAEFRL</sequence>
<evidence type="ECO:0000256" key="1">
    <source>
        <dbReference type="SAM" id="SignalP"/>
    </source>
</evidence>
<reference evidence="3 4" key="1">
    <citation type="submission" date="2019-12" db="EMBL/GenBank/DDBJ databases">
        <title>Hymenobacter sp. HMF4947 Genome sequencing and assembly.</title>
        <authorList>
            <person name="Kang H."/>
            <person name="Cha I."/>
            <person name="Kim H."/>
            <person name="Joh K."/>
        </authorList>
    </citation>
    <scope>NUCLEOTIDE SEQUENCE [LARGE SCALE GENOMIC DNA]</scope>
    <source>
        <strain evidence="3 4">HMF4947</strain>
    </source>
</reference>
<accession>A0A7K1TAV6</accession>
<organism evidence="3 4">
    <name type="scientific">Hymenobacter ginkgonis</name>
    <dbReference type="NCBI Taxonomy" id="2682976"/>
    <lineage>
        <taxon>Bacteria</taxon>
        <taxon>Pseudomonadati</taxon>
        <taxon>Bacteroidota</taxon>
        <taxon>Cytophagia</taxon>
        <taxon>Cytophagales</taxon>
        <taxon>Hymenobacteraceae</taxon>
        <taxon>Hymenobacter</taxon>
    </lineage>
</organism>
<proteinExistence type="predicted"/>
<feature type="signal peptide" evidence="1">
    <location>
        <begin position="1"/>
        <end position="21"/>
    </location>
</feature>
<gene>
    <name evidence="3" type="ORF">GO988_04285</name>
</gene>
<feature type="domain" description="Outer membrane protein beta-barrel" evidence="2">
    <location>
        <begin position="47"/>
        <end position="200"/>
    </location>
</feature>
<dbReference type="Pfam" id="PF13568">
    <property type="entry name" value="OMP_b-brl_2"/>
    <property type="match status" value="1"/>
</dbReference>
<dbReference type="SUPFAM" id="SSF56925">
    <property type="entry name" value="OMPA-like"/>
    <property type="match status" value="1"/>
</dbReference>
<comment type="caution">
    <text evidence="3">The sequence shown here is derived from an EMBL/GenBank/DDBJ whole genome shotgun (WGS) entry which is preliminary data.</text>
</comment>